<gene>
    <name evidence="1" type="ORF">METZ01_LOCUS210655</name>
</gene>
<sequence>MKELLAKKKSFVIPILFLSVVLISFEAHAVAESSIKNYNGTLLVGVVGDTGIGERAY</sequence>
<dbReference type="EMBL" id="UINC01047918">
    <property type="protein sequence ID" value="SVB57801.1"/>
    <property type="molecule type" value="Genomic_DNA"/>
</dbReference>
<protein>
    <submittedName>
        <fullName evidence="1">Uncharacterized protein</fullName>
    </submittedName>
</protein>
<evidence type="ECO:0000313" key="1">
    <source>
        <dbReference type="EMBL" id="SVB57801.1"/>
    </source>
</evidence>
<reference evidence="1" key="1">
    <citation type="submission" date="2018-05" db="EMBL/GenBank/DDBJ databases">
        <authorList>
            <person name="Lanie J.A."/>
            <person name="Ng W.-L."/>
            <person name="Kazmierczak K.M."/>
            <person name="Andrzejewski T.M."/>
            <person name="Davidsen T.M."/>
            <person name="Wayne K.J."/>
            <person name="Tettelin H."/>
            <person name="Glass J.I."/>
            <person name="Rusch D."/>
            <person name="Podicherti R."/>
            <person name="Tsui H.-C.T."/>
            <person name="Winkler M.E."/>
        </authorList>
    </citation>
    <scope>NUCLEOTIDE SEQUENCE</scope>
</reference>
<feature type="non-terminal residue" evidence="1">
    <location>
        <position position="57"/>
    </location>
</feature>
<proteinExistence type="predicted"/>
<organism evidence="1">
    <name type="scientific">marine metagenome</name>
    <dbReference type="NCBI Taxonomy" id="408172"/>
    <lineage>
        <taxon>unclassified sequences</taxon>
        <taxon>metagenomes</taxon>
        <taxon>ecological metagenomes</taxon>
    </lineage>
</organism>
<accession>A0A382F6R3</accession>
<dbReference type="AlphaFoldDB" id="A0A382F6R3"/>
<name>A0A382F6R3_9ZZZZ</name>